<evidence type="ECO:0000256" key="6">
    <source>
        <dbReference type="ARBA" id="ARBA00022771"/>
    </source>
</evidence>
<comment type="similarity">
    <text evidence="2">Belongs to the GLI C2H2-type zinc-finger protein family.</text>
</comment>
<dbReference type="Pfam" id="PF18366">
    <property type="entry name" value="zf_ZIC"/>
    <property type="match status" value="1"/>
</dbReference>
<dbReference type="Gene3D" id="3.30.160.60">
    <property type="entry name" value="Classic Zinc Finger"/>
    <property type="match status" value="2"/>
</dbReference>
<evidence type="ECO:0000256" key="9">
    <source>
        <dbReference type="ARBA" id="ARBA00023242"/>
    </source>
</evidence>
<dbReference type="InterPro" id="IPR043359">
    <property type="entry name" value="GLI-like"/>
</dbReference>
<dbReference type="PROSITE" id="PS50157">
    <property type="entry name" value="ZINC_FINGER_C2H2_2"/>
    <property type="match status" value="2"/>
</dbReference>
<gene>
    <name evidence="12" type="ORF">TCAL_03445</name>
</gene>
<protein>
    <recommendedName>
        <fullName evidence="11">C2H2-type domain-containing protein</fullName>
    </recommendedName>
</protein>
<evidence type="ECO:0000256" key="5">
    <source>
        <dbReference type="ARBA" id="ARBA00022737"/>
    </source>
</evidence>
<dbReference type="PROSITE" id="PS00028">
    <property type="entry name" value="ZINC_FINGER_C2H2_1"/>
    <property type="match status" value="1"/>
</dbReference>
<evidence type="ECO:0000256" key="10">
    <source>
        <dbReference type="PROSITE-ProRule" id="PRU00042"/>
    </source>
</evidence>
<dbReference type="FunFam" id="3.30.160.60:FF:000035">
    <property type="entry name" value="Zinc finger protein ZIC 1"/>
    <property type="match status" value="1"/>
</dbReference>
<evidence type="ECO:0000256" key="2">
    <source>
        <dbReference type="ARBA" id="ARBA00010831"/>
    </source>
</evidence>
<name>A0A553NQX0_TIGCA</name>
<evidence type="ECO:0000256" key="3">
    <source>
        <dbReference type="ARBA" id="ARBA00022473"/>
    </source>
</evidence>
<dbReference type="InterPro" id="IPR036236">
    <property type="entry name" value="Znf_C2H2_sf"/>
</dbReference>
<dbReference type="PANTHER" id="PTHR45718">
    <property type="entry name" value="TRANSCRIPTIONAL ACTIVATOR CUBITUS INTERRUPTUS"/>
    <property type="match status" value="1"/>
</dbReference>
<comment type="caution">
    <text evidence="12">The sequence shown here is derived from an EMBL/GenBank/DDBJ whole genome shotgun (WGS) entry which is preliminary data.</text>
</comment>
<dbReference type="Pfam" id="PF00096">
    <property type="entry name" value="zf-C2H2"/>
    <property type="match status" value="1"/>
</dbReference>
<dbReference type="InterPro" id="IPR041643">
    <property type="entry name" value="Znf_ZIC"/>
</dbReference>
<dbReference type="GO" id="GO:0008270">
    <property type="term" value="F:zinc ion binding"/>
    <property type="evidence" value="ECO:0007669"/>
    <property type="project" value="UniProtKB-KW"/>
</dbReference>
<evidence type="ECO:0000256" key="1">
    <source>
        <dbReference type="ARBA" id="ARBA00004123"/>
    </source>
</evidence>
<dbReference type="STRING" id="6832.A0A553NQX0"/>
<dbReference type="SUPFAM" id="SSF57667">
    <property type="entry name" value="beta-beta-alpha zinc fingers"/>
    <property type="match status" value="1"/>
</dbReference>
<proteinExistence type="inferred from homology"/>
<dbReference type="EMBL" id="VCGU01000011">
    <property type="protein sequence ID" value="TRY67833.1"/>
    <property type="molecule type" value="Genomic_DNA"/>
</dbReference>
<accession>A0A553NQX0</accession>
<evidence type="ECO:0000259" key="11">
    <source>
        <dbReference type="PROSITE" id="PS50157"/>
    </source>
</evidence>
<keyword evidence="3" id="KW-0217">Developmental protein</keyword>
<dbReference type="Proteomes" id="UP000318571">
    <property type="component" value="Chromosome 4"/>
</dbReference>
<keyword evidence="5" id="KW-0677">Repeat</keyword>
<dbReference type="GO" id="GO:0000981">
    <property type="term" value="F:DNA-binding transcription factor activity, RNA polymerase II-specific"/>
    <property type="evidence" value="ECO:0007669"/>
    <property type="project" value="TreeGrafter"/>
</dbReference>
<feature type="domain" description="C2H2-type" evidence="11">
    <location>
        <begin position="287"/>
        <end position="316"/>
    </location>
</feature>
<keyword evidence="13" id="KW-1185">Reference proteome</keyword>
<dbReference type="Pfam" id="PF23561">
    <property type="entry name" value="zf-C2H2_15"/>
    <property type="match status" value="1"/>
</dbReference>
<dbReference type="SMART" id="SM00355">
    <property type="entry name" value="ZnF_C2H2"/>
    <property type="match status" value="2"/>
</dbReference>
<dbReference type="PANTHER" id="PTHR45718:SF4">
    <property type="entry name" value="TRANSCRIPTIONAL ACTIVATOR CUBITUS INTERRUPTUS"/>
    <property type="match status" value="1"/>
</dbReference>
<dbReference type="FunFam" id="3.30.160.60:FF:000050">
    <property type="entry name" value="zinc finger protein ZIC 1"/>
    <property type="match status" value="1"/>
</dbReference>
<evidence type="ECO:0000256" key="7">
    <source>
        <dbReference type="ARBA" id="ARBA00022833"/>
    </source>
</evidence>
<sequence length="335" mass="36799">MCISSPPSASNASVVVDHHHHHTYSGNLNLYATRQVELMSSTSVMYPFMDTPGFKIDPGQGPVVSAPSYPTSVPSSQPPHVTSGYALPGHHPAQATSHAAYHRDLLFRRDVPTFHSMETASPTVGHPSVFSSGLHSSSDPFTGLHDPMHGMTGARLAAAGMAADWTTSHQMGSANQMYSSAYMNGMGMAAAHHASGAFFRYMRQPPLKHEVTCMWIDPDAPMPRKPCTKMFASMHDIVTHITVEHVGGPEIANHACYWDNCPRQGRPFKAKYKLVNHIRVHTGEKPFPCPFPGCGKVFARSENLKIHKRTHTGKPHFLTIPDSFCFFKHSLSLSY</sequence>
<evidence type="ECO:0000313" key="12">
    <source>
        <dbReference type="EMBL" id="TRY67833.1"/>
    </source>
</evidence>
<keyword evidence="8" id="KW-0238">DNA-binding</keyword>
<keyword evidence="7" id="KW-0862">Zinc</keyword>
<organism evidence="12 13">
    <name type="scientific">Tigriopus californicus</name>
    <name type="common">Marine copepod</name>
    <dbReference type="NCBI Taxonomy" id="6832"/>
    <lineage>
        <taxon>Eukaryota</taxon>
        <taxon>Metazoa</taxon>
        <taxon>Ecdysozoa</taxon>
        <taxon>Arthropoda</taxon>
        <taxon>Crustacea</taxon>
        <taxon>Multicrustacea</taxon>
        <taxon>Hexanauplia</taxon>
        <taxon>Copepoda</taxon>
        <taxon>Harpacticoida</taxon>
        <taxon>Harpacticidae</taxon>
        <taxon>Tigriopus</taxon>
    </lineage>
</organism>
<keyword evidence="9" id="KW-0539">Nucleus</keyword>
<dbReference type="GO" id="GO:0005634">
    <property type="term" value="C:nucleus"/>
    <property type="evidence" value="ECO:0007669"/>
    <property type="project" value="UniProtKB-SubCell"/>
</dbReference>
<feature type="domain" description="C2H2-type" evidence="11">
    <location>
        <begin position="259"/>
        <end position="286"/>
    </location>
</feature>
<dbReference type="InterPro" id="IPR056436">
    <property type="entry name" value="Znf-C2H2_ZIC1-5/GLI1-3-like"/>
</dbReference>
<keyword evidence="6 10" id="KW-0863">Zinc-finger</keyword>
<evidence type="ECO:0000256" key="4">
    <source>
        <dbReference type="ARBA" id="ARBA00022723"/>
    </source>
</evidence>
<comment type="subcellular location">
    <subcellularLocation>
        <location evidence="1">Nucleus</location>
    </subcellularLocation>
</comment>
<dbReference type="AlphaFoldDB" id="A0A553NQX0"/>
<dbReference type="GO" id="GO:0000978">
    <property type="term" value="F:RNA polymerase II cis-regulatory region sequence-specific DNA binding"/>
    <property type="evidence" value="ECO:0007669"/>
    <property type="project" value="TreeGrafter"/>
</dbReference>
<reference evidence="12 13" key="1">
    <citation type="journal article" date="2018" name="Nat. Ecol. Evol.">
        <title>Genomic signatures of mitonuclear coevolution across populations of Tigriopus californicus.</title>
        <authorList>
            <person name="Barreto F.S."/>
            <person name="Watson E.T."/>
            <person name="Lima T.G."/>
            <person name="Willett C.S."/>
            <person name="Edmands S."/>
            <person name="Li W."/>
            <person name="Burton R.S."/>
        </authorList>
    </citation>
    <scope>NUCLEOTIDE SEQUENCE [LARGE SCALE GENOMIC DNA]</scope>
    <source>
        <strain evidence="12 13">San Diego</strain>
    </source>
</reference>
<keyword evidence="4" id="KW-0479">Metal-binding</keyword>
<dbReference type="InterPro" id="IPR013087">
    <property type="entry name" value="Znf_C2H2_type"/>
</dbReference>
<evidence type="ECO:0000256" key="8">
    <source>
        <dbReference type="ARBA" id="ARBA00023125"/>
    </source>
</evidence>
<evidence type="ECO:0000313" key="13">
    <source>
        <dbReference type="Proteomes" id="UP000318571"/>
    </source>
</evidence>